<reference evidence="7 8" key="1">
    <citation type="submission" date="2015-07" db="EMBL/GenBank/DDBJ databases">
        <title>The genome of the fungus Escovopsis weberi, a specialized disease agent of ant agriculture.</title>
        <authorList>
            <person name="de Man T.J."/>
            <person name="Stajich J.E."/>
            <person name="Kubicek C.P."/>
            <person name="Chenthamara K."/>
            <person name="Atanasova L."/>
            <person name="Druzhinina I.S."/>
            <person name="Birnbaum S."/>
            <person name="Barribeau S.M."/>
            <person name="Teiling C."/>
            <person name="Suen G."/>
            <person name="Currie C."/>
            <person name="Gerardo N.M."/>
        </authorList>
    </citation>
    <scope>NUCLEOTIDE SEQUENCE [LARGE SCALE GENOMIC DNA]</scope>
</reference>
<evidence type="ECO:0000256" key="2">
    <source>
        <dbReference type="ARBA" id="ARBA00023125"/>
    </source>
</evidence>
<sequence>MSADDNPVGLDAHVSVLVPVLDGTRALQAADGYVWAAPVAASRQKSCNTCVRGKRRCDKQTPRCGRCAAKNLDCTYRRPRQRQAAAPAATAAAAADTAGTAATAAVTPPIPMSMPMPMSVPMPASVSTSAMAPLSVPTSSVPTWSAVSGSAPVPIPIAAGGGGHVDGIDPVIGLECGDSTLTMPALGDETLSDSLELGFPVREPFAGPKERASGINPWDMHLDGPGLTTRGSGSGSSNGSDDSGSGANGGEGDDSDGIRVNSVRSGGKRIQVDIPFPPDAIRAALAALAAPDPLDDFFFSIDPDLVHDPRSKIGFVVHELTHMHQTFAQRRAAHFIHPRLYASGVPRSMVLAFAAAAAYAGHTRETKGWALKAVQYAVREVYQDAEWSAAAARPESGQSEGAAGGPTTTSSSGDGQLDGSGGNSRSSSVVDEHHGGGSGLSKAAVKEKLSRLQALVLLNCMRLFDGDLSSRSAAEREMGIMVSWTRELVDARRQMEEGLPPSMLISRDRLPRSWEAEGVTDGGKAPCYLWAEDESFTASRHLWEAKTSVEFFRAWREKPQFCVTNMMFRDFWQGAGPDDLDDFTKMMVIP</sequence>
<keyword evidence="1" id="KW-0805">Transcription regulation</keyword>
<keyword evidence="8" id="KW-1185">Reference proteome</keyword>
<dbReference type="InterPro" id="IPR036864">
    <property type="entry name" value="Zn2-C6_fun-type_DNA-bd_sf"/>
</dbReference>
<keyword evidence="3" id="KW-0804">Transcription</keyword>
<name>A0A0M8N4P5_ESCWE</name>
<evidence type="ECO:0000256" key="4">
    <source>
        <dbReference type="ARBA" id="ARBA00023242"/>
    </source>
</evidence>
<dbReference type="EMBL" id="LGSR01000017">
    <property type="protein sequence ID" value="KOS20564.1"/>
    <property type="molecule type" value="Genomic_DNA"/>
</dbReference>
<comment type="caution">
    <text evidence="7">The sequence shown here is derived from an EMBL/GenBank/DDBJ whole genome shotgun (WGS) entry which is preliminary data.</text>
</comment>
<dbReference type="GO" id="GO:0000981">
    <property type="term" value="F:DNA-binding transcription factor activity, RNA polymerase II-specific"/>
    <property type="evidence" value="ECO:0007669"/>
    <property type="project" value="InterPro"/>
</dbReference>
<feature type="region of interest" description="Disordered" evidence="5">
    <location>
        <begin position="389"/>
        <end position="441"/>
    </location>
</feature>
<accession>A0A0M8N4P5</accession>
<dbReference type="GO" id="GO:0003677">
    <property type="term" value="F:DNA binding"/>
    <property type="evidence" value="ECO:0007669"/>
    <property type="project" value="UniProtKB-KW"/>
</dbReference>
<protein>
    <submittedName>
        <fullName evidence="7">Peroxisome proliferation transcriptional regulator</fullName>
    </submittedName>
</protein>
<dbReference type="AlphaFoldDB" id="A0A0M8N4P5"/>
<dbReference type="Proteomes" id="UP000053831">
    <property type="component" value="Unassembled WGS sequence"/>
</dbReference>
<evidence type="ECO:0000313" key="7">
    <source>
        <dbReference type="EMBL" id="KOS20564.1"/>
    </source>
</evidence>
<dbReference type="GO" id="GO:0008270">
    <property type="term" value="F:zinc ion binding"/>
    <property type="evidence" value="ECO:0007669"/>
    <property type="project" value="InterPro"/>
</dbReference>
<dbReference type="OrthoDB" id="9930022at2759"/>
<evidence type="ECO:0000313" key="8">
    <source>
        <dbReference type="Proteomes" id="UP000053831"/>
    </source>
</evidence>
<gene>
    <name evidence="7" type="ORF">ESCO_005554</name>
</gene>
<feature type="region of interest" description="Disordered" evidence="5">
    <location>
        <begin position="202"/>
        <end position="261"/>
    </location>
</feature>
<feature type="compositionally biased region" description="Low complexity" evidence="5">
    <location>
        <begin position="405"/>
        <end position="415"/>
    </location>
</feature>
<keyword evidence="4" id="KW-0539">Nucleus</keyword>
<dbReference type="STRING" id="150374.A0A0M8N4P5"/>
<dbReference type="SUPFAM" id="SSF57701">
    <property type="entry name" value="Zn2/Cys6 DNA-binding domain"/>
    <property type="match status" value="1"/>
</dbReference>
<dbReference type="PROSITE" id="PS50048">
    <property type="entry name" value="ZN2_CY6_FUNGAL_2"/>
    <property type="match status" value="1"/>
</dbReference>
<keyword evidence="2" id="KW-0238">DNA-binding</keyword>
<dbReference type="PANTHER" id="PTHR31069:SF32">
    <property type="entry name" value="ARGININE METABOLISM REGULATION PROTEIN II"/>
    <property type="match status" value="1"/>
</dbReference>
<dbReference type="SMART" id="SM00066">
    <property type="entry name" value="GAL4"/>
    <property type="match status" value="1"/>
</dbReference>
<dbReference type="Gene3D" id="4.10.240.10">
    <property type="entry name" value="Zn(2)-C6 fungal-type DNA-binding domain"/>
    <property type="match status" value="1"/>
</dbReference>
<evidence type="ECO:0000256" key="5">
    <source>
        <dbReference type="SAM" id="MobiDB-lite"/>
    </source>
</evidence>
<organism evidence="7 8">
    <name type="scientific">Escovopsis weberi</name>
    <dbReference type="NCBI Taxonomy" id="150374"/>
    <lineage>
        <taxon>Eukaryota</taxon>
        <taxon>Fungi</taxon>
        <taxon>Dikarya</taxon>
        <taxon>Ascomycota</taxon>
        <taxon>Pezizomycotina</taxon>
        <taxon>Sordariomycetes</taxon>
        <taxon>Hypocreomycetidae</taxon>
        <taxon>Hypocreales</taxon>
        <taxon>Hypocreaceae</taxon>
        <taxon>Escovopsis</taxon>
    </lineage>
</organism>
<proteinExistence type="predicted"/>
<dbReference type="InterPro" id="IPR050675">
    <property type="entry name" value="OAF3"/>
</dbReference>
<evidence type="ECO:0000256" key="3">
    <source>
        <dbReference type="ARBA" id="ARBA00023163"/>
    </source>
</evidence>
<evidence type="ECO:0000256" key="1">
    <source>
        <dbReference type="ARBA" id="ARBA00023015"/>
    </source>
</evidence>
<dbReference type="CDD" id="cd00067">
    <property type="entry name" value="GAL4"/>
    <property type="match status" value="1"/>
</dbReference>
<evidence type="ECO:0000259" key="6">
    <source>
        <dbReference type="PROSITE" id="PS50048"/>
    </source>
</evidence>
<feature type="domain" description="Zn(2)-C6 fungal-type" evidence="6">
    <location>
        <begin position="46"/>
        <end position="76"/>
    </location>
</feature>
<dbReference type="Pfam" id="PF00172">
    <property type="entry name" value="Zn_clus"/>
    <property type="match status" value="1"/>
</dbReference>
<dbReference type="PANTHER" id="PTHR31069">
    <property type="entry name" value="OLEATE-ACTIVATED TRANSCRIPTION FACTOR 1-RELATED"/>
    <property type="match status" value="1"/>
</dbReference>
<dbReference type="InterPro" id="IPR001138">
    <property type="entry name" value="Zn2Cys6_DnaBD"/>
</dbReference>
<feature type="compositionally biased region" description="Low complexity" evidence="5">
    <location>
        <begin position="235"/>
        <end position="245"/>
    </location>
</feature>